<evidence type="ECO:0000256" key="5">
    <source>
        <dbReference type="ARBA" id="ARBA00022452"/>
    </source>
</evidence>
<evidence type="ECO:0000256" key="8">
    <source>
        <dbReference type="ARBA" id="ARBA00022927"/>
    </source>
</evidence>
<keyword evidence="8" id="KW-0653">Protein transport</keyword>
<dbReference type="InterPro" id="IPR005594">
    <property type="entry name" value="YadA_C"/>
</dbReference>
<feature type="domain" description="Trimeric autotransporter adhesin YadA-like head" evidence="15">
    <location>
        <begin position="932"/>
        <end position="955"/>
    </location>
</feature>
<feature type="domain" description="Trimeric autotransporter adhesin YadA-like head" evidence="15">
    <location>
        <begin position="1546"/>
        <end position="1570"/>
    </location>
</feature>
<dbReference type="GO" id="GO:0031012">
    <property type="term" value="C:extracellular matrix"/>
    <property type="evidence" value="ECO:0007669"/>
    <property type="project" value="TreeGrafter"/>
</dbReference>
<feature type="region of interest" description="Disordered" evidence="12">
    <location>
        <begin position="2129"/>
        <end position="2322"/>
    </location>
</feature>
<keyword evidence="7" id="KW-0732">Signal</keyword>
<dbReference type="Pfam" id="PF05662">
    <property type="entry name" value="YadA_stalk"/>
    <property type="match status" value="5"/>
</dbReference>
<keyword evidence="6 13" id="KW-0812">Transmembrane</keyword>
<evidence type="ECO:0000256" key="11">
    <source>
        <dbReference type="SAM" id="Coils"/>
    </source>
</evidence>
<dbReference type="InterPro" id="IPR008160">
    <property type="entry name" value="Collagen"/>
</dbReference>
<evidence type="ECO:0000313" key="18">
    <source>
        <dbReference type="EMBL" id="SMB78498.1"/>
    </source>
</evidence>
<dbReference type="Pfam" id="PF03895">
    <property type="entry name" value="YadA_anchor"/>
    <property type="match status" value="1"/>
</dbReference>
<keyword evidence="10" id="KW-0998">Cell outer membrane</keyword>
<evidence type="ECO:0000256" key="7">
    <source>
        <dbReference type="ARBA" id="ARBA00022729"/>
    </source>
</evidence>
<feature type="domain" description="Trimeric autotransporter adhesin YadA-like head" evidence="15">
    <location>
        <begin position="1585"/>
        <end position="1611"/>
    </location>
</feature>
<dbReference type="InterPro" id="IPR045584">
    <property type="entry name" value="Pilin-like"/>
</dbReference>
<evidence type="ECO:0000256" key="2">
    <source>
        <dbReference type="ARBA" id="ARBA00004442"/>
    </source>
</evidence>
<evidence type="ECO:0000256" key="12">
    <source>
        <dbReference type="SAM" id="MobiDB-lite"/>
    </source>
</evidence>
<dbReference type="EMBL" id="FWWV01000001">
    <property type="protein sequence ID" value="SMB78498.1"/>
    <property type="molecule type" value="Genomic_DNA"/>
</dbReference>
<feature type="domain" description="Trimeric autotransporter adhesin YadA-like head" evidence="15">
    <location>
        <begin position="1821"/>
        <end position="1847"/>
    </location>
</feature>
<dbReference type="GO" id="GO:0009986">
    <property type="term" value="C:cell surface"/>
    <property type="evidence" value="ECO:0007669"/>
    <property type="project" value="UniProtKB-SubCell"/>
</dbReference>
<keyword evidence="9 13" id="KW-0472">Membrane</keyword>
<dbReference type="InterPro" id="IPR024973">
    <property type="entry name" value="ESPR"/>
</dbReference>
<feature type="domain" description="Trimeric autotransporter adhesin YadA-like head" evidence="15">
    <location>
        <begin position="79"/>
        <end position="105"/>
    </location>
</feature>
<feature type="domain" description="Trimeric autotransporter adhesin YadA-like stalk" evidence="16">
    <location>
        <begin position="2046"/>
        <end position="2083"/>
    </location>
</feature>
<dbReference type="InterPro" id="IPR008635">
    <property type="entry name" value="Coiled_stalk_dom"/>
</dbReference>
<dbReference type="Gene3D" id="1.20.5.170">
    <property type="match status" value="2"/>
</dbReference>
<evidence type="ECO:0000256" key="10">
    <source>
        <dbReference type="ARBA" id="ARBA00023237"/>
    </source>
</evidence>
<dbReference type="GO" id="GO:0009279">
    <property type="term" value="C:cell outer membrane"/>
    <property type="evidence" value="ECO:0007669"/>
    <property type="project" value="UniProtKB-SubCell"/>
</dbReference>
<evidence type="ECO:0000256" key="9">
    <source>
        <dbReference type="ARBA" id="ARBA00023136"/>
    </source>
</evidence>
<dbReference type="RefSeq" id="WP_084255315.1">
    <property type="nucleotide sequence ID" value="NZ_FWWV01000001.1"/>
</dbReference>
<keyword evidence="4" id="KW-0813">Transport</keyword>
<dbReference type="Gene3D" id="3.30.1300.30">
    <property type="entry name" value="GSPII I/J protein-like"/>
    <property type="match status" value="1"/>
</dbReference>
<organism evidence="18 19">
    <name type="scientific">Pasteurella testudinis DSM 23072</name>
    <dbReference type="NCBI Taxonomy" id="1122938"/>
    <lineage>
        <taxon>Bacteria</taxon>
        <taxon>Pseudomonadati</taxon>
        <taxon>Pseudomonadota</taxon>
        <taxon>Gammaproteobacteria</taxon>
        <taxon>Pasteurellales</taxon>
        <taxon>Pasteurellaceae</taxon>
        <taxon>Pasteurella</taxon>
    </lineage>
</organism>
<feature type="domain" description="Trimeric autotransporter adhesin YadA-like stalk" evidence="16">
    <location>
        <begin position="2581"/>
        <end position="2622"/>
    </location>
</feature>
<comment type="subcellular location">
    <subcellularLocation>
        <location evidence="2">Cell outer membrane</location>
    </subcellularLocation>
    <subcellularLocation>
        <location evidence="1">Cell surface</location>
    </subcellularLocation>
</comment>
<feature type="domain" description="Trimeric autotransporter adhesin YadA-like head" evidence="15">
    <location>
        <begin position="1518"/>
        <end position="1544"/>
    </location>
</feature>
<accession>A0A1W1UBL5</accession>
<evidence type="ECO:0000256" key="3">
    <source>
        <dbReference type="ARBA" id="ARBA00005848"/>
    </source>
</evidence>
<dbReference type="GO" id="GO:0030198">
    <property type="term" value="P:extracellular matrix organization"/>
    <property type="evidence" value="ECO:0007669"/>
    <property type="project" value="TreeGrafter"/>
</dbReference>
<name>A0A1W1UBL5_9PAST</name>
<evidence type="ECO:0000259" key="15">
    <source>
        <dbReference type="Pfam" id="PF05658"/>
    </source>
</evidence>
<feature type="compositionally biased region" description="Basic and acidic residues" evidence="12">
    <location>
        <begin position="2129"/>
        <end position="2143"/>
    </location>
</feature>
<keyword evidence="5" id="KW-1134">Transmembrane beta strand</keyword>
<evidence type="ECO:0000256" key="1">
    <source>
        <dbReference type="ARBA" id="ARBA00004241"/>
    </source>
</evidence>
<gene>
    <name evidence="18" type="ORF">SAMN05660772_00140</name>
</gene>
<dbReference type="Gene3D" id="2.60.40.4050">
    <property type="match status" value="1"/>
</dbReference>
<feature type="domain" description="Trimeric autotransporter adhesin YadA-like head" evidence="15">
    <location>
        <begin position="1331"/>
        <end position="1353"/>
    </location>
</feature>
<feature type="transmembrane region" description="Helical" evidence="13">
    <location>
        <begin position="40"/>
        <end position="62"/>
    </location>
</feature>
<dbReference type="Pfam" id="PF01391">
    <property type="entry name" value="Collagen"/>
    <property type="match status" value="2"/>
</dbReference>
<dbReference type="InterPro" id="IPR050149">
    <property type="entry name" value="Collagen_superfamily"/>
</dbReference>
<dbReference type="STRING" id="1122938.SAMN05660772_00140"/>
<keyword evidence="19" id="KW-1185">Reference proteome</keyword>
<evidence type="ECO:0000256" key="13">
    <source>
        <dbReference type="SAM" id="Phobius"/>
    </source>
</evidence>
<feature type="domain" description="Trimeric autotransporter adhesin YadA-like head" evidence="15">
    <location>
        <begin position="863"/>
        <end position="884"/>
    </location>
</feature>
<feature type="domain" description="Trimeric autotransporter adhesin YadA-like stalk" evidence="16">
    <location>
        <begin position="2426"/>
        <end position="2465"/>
    </location>
</feature>
<feature type="coiled-coil region" evidence="11">
    <location>
        <begin position="818"/>
        <end position="845"/>
    </location>
</feature>
<feature type="domain" description="Trimeric autotransporter adhesin YadA-like stalk" evidence="16">
    <location>
        <begin position="1463"/>
        <end position="1503"/>
    </location>
</feature>
<dbReference type="Gene3D" id="2.150.10.10">
    <property type="entry name" value="Serralysin-like metalloprotease, C-terminal"/>
    <property type="match status" value="10"/>
</dbReference>
<dbReference type="InterPro" id="IPR008640">
    <property type="entry name" value="Adhesin_Head_dom"/>
</dbReference>
<keyword evidence="13" id="KW-1133">Transmembrane helix</keyword>
<dbReference type="SUPFAM" id="SSF54523">
    <property type="entry name" value="Pili subunits"/>
    <property type="match status" value="1"/>
</dbReference>
<feature type="domain" description="ESPR" evidence="17">
    <location>
        <begin position="1"/>
        <end position="48"/>
    </location>
</feature>
<dbReference type="SUPFAM" id="SSF101967">
    <property type="entry name" value="Adhesin YadA, collagen-binding domain"/>
    <property type="match status" value="5"/>
</dbReference>
<reference evidence="19" key="1">
    <citation type="submission" date="2017-04" db="EMBL/GenBank/DDBJ databases">
        <authorList>
            <person name="Varghese N."/>
            <person name="Submissions S."/>
        </authorList>
    </citation>
    <scope>NUCLEOTIDE SEQUENCE [LARGE SCALE GENOMIC DNA]</scope>
    <source>
        <strain evidence="19">DSM 23072</strain>
    </source>
</reference>
<proteinExistence type="inferred from homology"/>
<dbReference type="PANTHER" id="PTHR24023:SF1082">
    <property type="entry name" value="COLLAGEN TRIPLE HELIX REPEAT"/>
    <property type="match status" value="1"/>
</dbReference>
<feature type="domain" description="Trimeric autotransporter adhesin YadA-like C-terminal membrane anchor" evidence="14">
    <location>
        <begin position="2637"/>
        <end position="2697"/>
    </location>
</feature>
<dbReference type="InterPro" id="IPR011049">
    <property type="entry name" value="Serralysin-like_metalloprot_C"/>
</dbReference>
<dbReference type="Pfam" id="PF05658">
    <property type="entry name" value="YadA_head"/>
    <property type="match status" value="11"/>
</dbReference>
<keyword evidence="11" id="KW-0175">Coiled coil</keyword>
<dbReference type="GO" id="GO:0005615">
    <property type="term" value="C:extracellular space"/>
    <property type="evidence" value="ECO:0007669"/>
    <property type="project" value="TreeGrafter"/>
</dbReference>
<dbReference type="PANTHER" id="PTHR24023">
    <property type="entry name" value="COLLAGEN ALPHA"/>
    <property type="match status" value="1"/>
</dbReference>
<evidence type="ECO:0000256" key="6">
    <source>
        <dbReference type="ARBA" id="ARBA00022692"/>
    </source>
</evidence>
<sequence>MNKVYRVIWNKSTQSWVAVSELASGYSRSARSHSNPSGKVISRTALLLSGLFFAGFALTPVAQAANAICMNGATAVGTASGTNTIACGEGATAGGTNTIAIGTNASASTGNSSIVIGANSTITNSTQAIAIGTSNIINNAAQYTSVVGNSNTVGAGSTYGSVSGYKNTLGNSNQKVSIQGNENTLAASNSEVHIDGSRNLIGITKATDELNATPANTVARTTVSGTVNQVLKTEDSQIVGSANKIGILNTAQAGADAARKIQHTTVSGNSNTIYRNVNGVAVSGNSNIIGDGSANAVTTTTVSGMSNTVKGKVSGSNIDGVSNTLGDGTNAVTKTVVNGVDNTALGGTLSSVTVTGSGNKTGVKGTGAISQVSITGRANTVNGSVTTSNVDGVNNILGDGTNAVTTTVVNGTANNLAGKLVGVTVTGNSNKTLADTVASNNISGVTVTGNSNTIKANTASSSVTGHSNTLGDGSNKVTQTTVNGYQNTVVGAVQNAIVAGYGNTLGETTKVADTTTTTGSAVYGISNTVRDSNVYAFGEGNKSELNDGVANRRTALIGYGNSIRNTAVINSAAVGSGNTLNAANTFVLGSNINANVANSVYLGNQSNATAAKGATTAGIVDYSEQTLFNQTIKFSGASAANGVVAVGNRRIQGVSTGLVAQGSTDAVNGSQLYRAFEAINANKPRYLSINSGVANNPNDNSSNNGAVGAVGQAVGVNAKSAGSYSIASGYNSKAYGENAIAEGNGAVAYGKYNVAIGGGARAGALAAAQTLKDIDTKQTELNTARTNIVTKQQQLATATADKDAKATKWRNETDVTLKAQYKTELDEATATITTLNTELTELTRTETTLKTALNTLTAAVTEQNATAVGNTATATALRATAIGGAAKASAENAASLGYNANARGEGATALGANSSAVKGAVAVGRATAGTESSVAIGEGARAYHQANGIAIGKGAVASNDRAGKTVPIFGTPINTPNPTPGISIGAGAYSTENAIDIGHRNNPLYNGANNQNYRGSTTVGTNSYGGATYSTIIGTASVINNNGRQVSLGFMDFTAGGFASTISGSWNHITGTSMFADNTTPKYFDGMSSIINGVANKIEGSNGVIQVGVGNSVRNSYLDLYDPNRGVSWLGGFLGLESINDPQKFLTDIANLGELGSVGTIGAANHADYALFSTLTGVGNRLTGSQPDSNFSYLNNGQNVTDGYGGFSAFNGLSGYRNTGTNIDNTIITGSYNTVENANENVVIGNFNELKGSEGNVAQRNVVIAYHDGDDGAENFTNGTADTKYQRAPKEKYLGEDLNNNFIVGSNVRVGDRTDDGVVIGTEAELGEDADGAIAIGKGAKALAKRAISIGTDNEVNAENSGAIGDPSIINATNSYSIGNNNELQKIDGAEKGIFALGNSITQTVDNSVFLGNEAAYIAAGATTKGIDNTYIKETIGGVEKAFAGGDNVVGVVSVGNTEGTRRIQNVAPGLISATSTDAINGSQLYAVATEIADSAGTHYYSVNDNGVQKGNYKNDGATGLNALAAGTDTTASGQSAVAVGNSASASASEATAIGTSATASGERSLALGSATLNDSNVITASTTASAADTIALGTVAQATAANAIAIGRGAQASVNNIIAIGAAAGNNMTTPNPHSILIGTGAGANSTATGGTADANIYVGQNAGQYANGMRNTVIGSQNAGTDLIGSMNTGFGMASLRSVTGEENAAFGAYSGQLSTGNFNTAMGAQAGRDVNGSSNTGIGYNAGTTVTGNNNVALGANAGQAISSSNTISIGNTAKASAQSATAIGNTAVAAATGANAMGMRANAAGVSSVAVGTMVNATGANAIGVGTTANAAGADAVAVGRQASASESSAVAMGTRATASGESSVAIGDGAKATAANTISIGTGNLVSGEGSSAVGDPSIVAGTNSFSAGNNNAVGSTTDNSFILGGRNDLGGAAVTRDANGVITTADGIEEEVDASNSAIVGYDNSVQNKNVFVLGNRVKTTVENSIFLGDSSAYVAASTATKGIDNTYTSDTINNLTLNFAGGDKVGGVVSIGSSEQTRRLQNLAPGLISANSTDAINGSQLFSVLNAPMWNIFTSGNGEHGGYNNTTPFAIKFGDTLELVGGTGINVDQDGGKITFSLNKDYIKDDPDFKGPKGDTGETGPKGDTGETGPKGDTGDTGPKGDTGETGPKGDTGDTGPKGDTGEAGPKGDTGETGPKGDTGDTGPKGDTGETGPKGDTGETGPKGDTGDTGPKGDTGETGPKGDTGETGPKGDTGETGPKGDTGDTGPKGDTGDTGPKGDTGDTGPKGDTGDQGPVGPQGPKGEDGKDGVDGSGVEWKLATDGDAEKDPAQQPSVVSGETVTVKHGTNSKVSAVAKDQDGNYSYEIDVVGLPMEYLDSNGNSLTNVGGNFYSSQTNADGTITLTPATPAKVRIVSDQPMQLTNVAKGKVAAGSTDAINGNQLHGTAKSVADALGGGSTVDENGKVTAPSYVITQTDGKTTTANNVGTALKALNNEVIKPITFGADSGTAYAATLGSAVNIQGDGKNISTESDGKGNIRVKMSDTPTFTSVTANSYKVGDKTYIDGSGINANNQTINNVADGEISATSKQAVNGSQLHAVNRNVNSLSNRVDGLAKDIDGVGATAAAMASLPQAYLPGHSMVAVAGGAHKSQNAVALGVSRISDNGKVILKLNASHNSRGDLTGGVGVGYQW</sequence>
<dbReference type="GO" id="GO:0030020">
    <property type="term" value="F:extracellular matrix structural constituent conferring tensile strength"/>
    <property type="evidence" value="ECO:0007669"/>
    <property type="project" value="TreeGrafter"/>
</dbReference>
<protein>
    <submittedName>
        <fullName evidence="18">Autotransporter adhesin</fullName>
    </submittedName>
</protein>
<comment type="similarity">
    <text evidence="3">Belongs to the autotransporter-2 (AT-2) (TC 1.B.40) family.</text>
</comment>
<dbReference type="GO" id="GO:0015031">
    <property type="term" value="P:protein transport"/>
    <property type="evidence" value="ECO:0007669"/>
    <property type="project" value="UniProtKB-KW"/>
</dbReference>
<feature type="domain" description="Trimeric autotransporter adhesin YadA-like head" evidence="15">
    <location>
        <begin position="1849"/>
        <end position="1875"/>
    </location>
</feature>
<evidence type="ECO:0000259" key="14">
    <source>
        <dbReference type="Pfam" id="PF03895"/>
    </source>
</evidence>
<evidence type="ECO:0000313" key="19">
    <source>
        <dbReference type="Proteomes" id="UP000192408"/>
    </source>
</evidence>
<evidence type="ECO:0000259" key="16">
    <source>
        <dbReference type="Pfam" id="PF05662"/>
    </source>
</evidence>
<evidence type="ECO:0000259" key="17">
    <source>
        <dbReference type="Pfam" id="PF13018"/>
    </source>
</evidence>
<feature type="domain" description="Trimeric autotransporter adhesin YadA-like head" evidence="15">
    <location>
        <begin position="888"/>
        <end position="914"/>
    </location>
</feature>
<dbReference type="Proteomes" id="UP000192408">
    <property type="component" value="Unassembled WGS sequence"/>
</dbReference>
<evidence type="ECO:0000256" key="4">
    <source>
        <dbReference type="ARBA" id="ARBA00022448"/>
    </source>
</evidence>
<feature type="domain" description="Trimeric autotransporter adhesin YadA-like head" evidence="15">
    <location>
        <begin position="713"/>
        <end position="732"/>
    </location>
</feature>
<dbReference type="CDD" id="cd12820">
    <property type="entry name" value="LbR_YadA-like"/>
    <property type="match status" value="1"/>
</dbReference>
<feature type="domain" description="Trimeric autotransporter adhesin YadA-like stalk" evidence="16">
    <location>
        <begin position="650"/>
        <end position="691"/>
    </location>
</feature>
<dbReference type="Pfam" id="PF13018">
    <property type="entry name" value="ESPR"/>
    <property type="match status" value="1"/>
</dbReference>